<keyword evidence="2" id="KW-0812">Transmembrane</keyword>
<feature type="region of interest" description="Disordered" evidence="1">
    <location>
        <begin position="1"/>
        <end position="111"/>
    </location>
</feature>
<organism evidence="4 5">
    <name type="scientific">Rhodococcus spongiicola</name>
    <dbReference type="NCBI Taxonomy" id="2487352"/>
    <lineage>
        <taxon>Bacteria</taxon>
        <taxon>Bacillati</taxon>
        <taxon>Actinomycetota</taxon>
        <taxon>Actinomycetes</taxon>
        <taxon>Mycobacteriales</taxon>
        <taxon>Nocardiaceae</taxon>
        <taxon>Rhodococcus</taxon>
    </lineage>
</organism>
<keyword evidence="2" id="KW-1133">Transmembrane helix</keyword>
<dbReference type="EMBL" id="RKLN01000003">
    <property type="protein sequence ID" value="RVW03289.1"/>
    <property type="molecule type" value="Genomic_DNA"/>
</dbReference>
<evidence type="ECO:0000313" key="4">
    <source>
        <dbReference type="EMBL" id="RVW03289.1"/>
    </source>
</evidence>
<feature type="compositionally biased region" description="Polar residues" evidence="1">
    <location>
        <begin position="24"/>
        <end position="33"/>
    </location>
</feature>
<evidence type="ECO:0000313" key="5">
    <source>
        <dbReference type="Proteomes" id="UP000284333"/>
    </source>
</evidence>
<dbReference type="OrthoDB" id="3625154at2"/>
<evidence type="ECO:0000259" key="3">
    <source>
        <dbReference type="Pfam" id="PF14230"/>
    </source>
</evidence>
<reference evidence="4 5" key="1">
    <citation type="submission" date="2018-11" db="EMBL/GenBank/DDBJ databases">
        <title>Rhodococcus spongicola sp. nov. and Rhodococcus xishaensis sp. nov. from marine sponges.</title>
        <authorList>
            <person name="Li L."/>
            <person name="Lin H.W."/>
        </authorList>
    </citation>
    <scope>NUCLEOTIDE SEQUENCE [LARGE SCALE GENOMIC DNA]</scope>
    <source>
        <strain evidence="4 5">LHW50502</strain>
    </source>
</reference>
<feature type="compositionally biased region" description="Pro residues" evidence="1">
    <location>
        <begin position="74"/>
        <end position="84"/>
    </location>
</feature>
<dbReference type="Pfam" id="PF14230">
    <property type="entry name" value="DUF4333"/>
    <property type="match status" value="1"/>
</dbReference>
<feature type="transmembrane region" description="Helical" evidence="2">
    <location>
        <begin position="119"/>
        <end position="139"/>
    </location>
</feature>
<evidence type="ECO:0000256" key="2">
    <source>
        <dbReference type="SAM" id="Phobius"/>
    </source>
</evidence>
<feature type="compositionally biased region" description="Polar residues" evidence="1">
    <location>
        <begin position="1"/>
        <end position="13"/>
    </location>
</feature>
<accession>A0A438AX69</accession>
<comment type="caution">
    <text evidence="4">The sequence shown here is derived from an EMBL/GenBank/DDBJ whole genome shotgun (WGS) entry which is preliminary data.</text>
</comment>
<evidence type="ECO:0000256" key="1">
    <source>
        <dbReference type="SAM" id="MobiDB-lite"/>
    </source>
</evidence>
<feature type="domain" description="DUF4333" evidence="3">
    <location>
        <begin position="134"/>
        <end position="209"/>
    </location>
</feature>
<keyword evidence="2" id="KW-0472">Membrane</keyword>
<dbReference type="InterPro" id="IPR025637">
    <property type="entry name" value="DUF4333"/>
</dbReference>
<dbReference type="RefSeq" id="WP_127946882.1">
    <property type="nucleotide sequence ID" value="NZ_RKLN01000003.1"/>
</dbReference>
<proteinExistence type="predicted"/>
<gene>
    <name evidence="4" type="ORF">EF834_09025</name>
</gene>
<sequence>MSGTQEPSESNDQWAAPSGPAQVATGQFQQLQPNPLGPDVQPDGAYAPAPGQQLPHGQTQAWAQPNLGASVPNPYFPPQYPPQPWGAQPGYPQAQFGGGPPNQWVPAPGPSSGDKMKPWMWVGIGLLAGFAIAALVLLVSGAFGAKTLDEVAVEEGVDRIVTESYGARTVTNVRCPSGQKVELDASFDCILTVDGKLRTVTVTVTDSDGTYEVSRPK</sequence>
<protein>
    <submittedName>
        <fullName evidence="4">DUF4333 domain-containing protein</fullName>
    </submittedName>
</protein>
<name>A0A438AX69_9NOCA</name>
<dbReference type="Proteomes" id="UP000284333">
    <property type="component" value="Unassembled WGS sequence"/>
</dbReference>
<dbReference type="AlphaFoldDB" id="A0A438AX69"/>
<keyword evidence="5" id="KW-1185">Reference proteome</keyword>
<feature type="compositionally biased region" description="Low complexity" evidence="1">
    <location>
        <begin position="85"/>
        <end position="95"/>
    </location>
</feature>